<feature type="compositionally biased region" description="Basic and acidic residues" evidence="28">
    <location>
        <begin position="161"/>
        <end position="173"/>
    </location>
</feature>
<organism evidence="30 31">
    <name type="scientific">Exocentrus adspersus</name>
    <dbReference type="NCBI Taxonomy" id="1586481"/>
    <lineage>
        <taxon>Eukaryota</taxon>
        <taxon>Metazoa</taxon>
        <taxon>Ecdysozoa</taxon>
        <taxon>Arthropoda</taxon>
        <taxon>Hexapoda</taxon>
        <taxon>Insecta</taxon>
        <taxon>Pterygota</taxon>
        <taxon>Neoptera</taxon>
        <taxon>Endopterygota</taxon>
        <taxon>Coleoptera</taxon>
        <taxon>Polyphaga</taxon>
        <taxon>Cucujiformia</taxon>
        <taxon>Chrysomeloidea</taxon>
        <taxon>Cerambycidae</taxon>
        <taxon>Lamiinae</taxon>
        <taxon>Acanthocinini</taxon>
        <taxon>Exocentrus</taxon>
    </lineage>
</organism>
<dbReference type="GO" id="GO:0006307">
    <property type="term" value="P:DNA alkylation repair"/>
    <property type="evidence" value="ECO:0007669"/>
    <property type="project" value="UniProtKB-ARBA"/>
</dbReference>
<feature type="binding site" evidence="27">
    <location>
        <position position="119"/>
    </location>
    <ligand>
        <name>2-oxoglutarate</name>
        <dbReference type="ChEBI" id="CHEBI:16810"/>
    </ligand>
</feature>
<evidence type="ECO:0000313" key="31">
    <source>
        <dbReference type="Proteomes" id="UP001159042"/>
    </source>
</evidence>
<feature type="binding site" evidence="27">
    <location>
        <position position="121"/>
    </location>
    <ligand>
        <name>2-oxoglutarate</name>
        <dbReference type="ChEBI" id="CHEBI:16810"/>
    </ligand>
</feature>
<feature type="binding site" evidence="27">
    <location>
        <begin position="62"/>
        <end position="64"/>
    </location>
    <ligand>
        <name>substrate</name>
    </ligand>
</feature>
<feature type="binding site" evidence="27">
    <location>
        <begin position="82"/>
        <end position="84"/>
    </location>
    <ligand>
        <name>substrate</name>
    </ligand>
</feature>
<evidence type="ECO:0000256" key="21">
    <source>
        <dbReference type="ARBA" id="ARBA00053025"/>
    </source>
</evidence>
<comment type="catalytic activity">
    <reaction evidence="17">
        <text>a 1,N(2)-etheno-2'-deoxyguanosine in double-stranded DNA + 2-oxoglutarate + O2 + H2O = a 2'-deoxyguanosine in double-stranded DNA + glyoxal + succinate + CO2</text>
        <dbReference type="Rhea" id="RHEA:70487"/>
        <dbReference type="Rhea" id="RHEA-COMP:17910"/>
        <dbReference type="Rhea" id="RHEA-COMP:17912"/>
        <dbReference type="ChEBI" id="CHEBI:15377"/>
        <dbReference type="ChEBI" id="CHEBI:15379"/>
        <dbReference type="ChEBI" id="CHEBI:16526"/>
        <dbReference type="ChEBI" id="CHEBI:16810"/>
        <dbReference type="ChEBI" id="CHEBI:30031"/>
        <dbReference type="ChEBI" id="CHEBI:34779"/>
        <dbReference type="ChEBI" id="CHEBI:85445"/>
        <dbReference type="ChEBI" id="CHEBI:189586"/>
    </reaction>
    <physiologicalReaction direction="left-to-right" evidence="17">
        <dbReference type="Rhea" id="RHEA:70488"/>
    </physiologicalReaction>
</comment>
<evidence type="ECO:0000256" key="20">
    <source>
        <dbReference type="ARBA" id="ARBA00052800"/>
    </source>
</evidence>
<dbReference type="Pfam" id="PF13532">
    <property type="entry name" value="2OG-FeII_Oxy_2"/>
    <property type="match status" value="1"/>
</dbReference>
<evidence type="ECO:0000256" key="14">
    <source>
        <dbReference type="ARBA" id="ARBA00051189"/>
    </source>
</evidence>
<evidence type="ECO:0000256" key="3">
    <source>
        <dbReference type="ARBA" id="ARBA00004642"/>
    </source>
</evidence>
<keyword evidence="31" id="KW-1185">Reference proteome</keyword>
<dbReference type="GO" id="GO:0051747">
    <property type="term" value="F:cytosine C-5 DNA demethylase activity"/>
    <property type="evidence" value="ECO:0007669"/>
    <property type="project" value="TreeGrafter"/>
</dbReference>
<feature type="binding site" evidence="27">
    <location>
        <position position="131"/>
    </location>
    <ligand>
        <name>2-oxoglutarate</name>
        <dbReference type="ChEBI" id="CHEBI:16810"/>
    </ligand>
</feature>
<comment type="subcellular location">
    <subcellularLocation>
        <location evidence="2">Nucleus</location>
        <location evidence="2">Nucleolus</location>
    </subcellularLocation>
    <subcellularLocation>
        <location evidence="3">Nucleus</location>
        <location evidence="3">Nucleoplasm</location>
    </subcellularLocation>
</comment>
<evidence type="ECO:0000256" key="9">
    <source>
        <dbReference type="ARBA" id="ARBA00023004"/>
    </source>
</evidence>
<reference evidence="30 31" key="1">
    <citation type="journal article" date="2023" name="Insect Mol. Biol.">
        <title>Genome sequencing provides insights into the evolution of gene families encoding plant cell wall-degrading enzymes in longhorned beetles.</title>
        <authorList>
            <person name="Shin N.R."/>
            <person name="Okamura Y."/>
            <person name="Kirsch R."/>
            <person name="Pauchet Y."/>
        </authorList>
    </citation>
    <scope>NUCLEOTIDE SEQUENCE [LARGE SCALE GENOMIC DNA]</scope>
    <source>
        <strain evidence="30">EAD_L_NR</strain>
    </source>
</reference>
<evidence type="ECO:0000256" key="1">
    <source>
        <dbReference type="ARBA" id="ARBA00001954"/>
    </source>
</evidence>
<evidence type="ECO:0000256" key="5">
    <source>
        <dbReference type="ARBA" id="ARBA00022763"/>
    </source>
</evidence>
<comment type="subunit">
    <text evidence="22">Interacts with PCNA homotrimer; this interaction is enhanced during the S-phase of the cell cycle. Interacts with nucleolar proteins NCL, UBTF and NPM1. Interacts with XRCC5-XRCC6 heterodimer.</text>
</comment>
<accession>A0AAV8VUS3</accession>
<evidence type="ECO:0000256" key="8">
    <source>
        <dbReference type="ARBA" id="ARBA00023002"/>
    </source>
</evidence>
<keyword evidence="6" id="KW-0460">Magnesium</keyword>
<dbReference type="InterPro" id="IPR032852">
    <property type="entry name" value="ALKBH2"/>
</dbReference>
<gene>
    <name evidence="30" type="ORF">NQ315_000115</name>
</gene>
<sequence>MKSAFKELAKNKASIKMKKTEAENLDLDYALLLPGGVADELMRQLENSVEYYEGELTKVKVFGKWHQIPRQQVAYGDDGMMYSFSGINLPAKPWTPLLNDLRNFLYEVTGFLYNFVLINRYRNGNDHIGEHRDAEKELDKNTPIASLSLGQKRTFVLKHGDTRKTGSDRRDIPTGEGKIYGKV</sequence>
<name>A0AAV8VUS3_9CUCU</name>
<evidence type="ECO:0000256" key="17">
    <source>
        <dbReference type="ARBA" id="ARBA00051755"/>
    </source>
</evidence>
<dbReference type="GO" id="GO:0005654">
    <property type="term" value="C:nucleoplasm"/>
    <property type="evidence" value="ECO:0007669"/>
    <property type="project" value="UniProtKB-SubCell"/>
</dbReference>
<dbReference type="SUPFAM" id="SSF51197">
    <property type="entry name" value="Clavaminate synthase-like"/>
    <property type="match status" value="1"/>
</dbReference>
<proteinExistence type="predicted"/>
<evidence type="ECO:0000256" key="22">
    <source>
        <dbReference type="ARBA" id="ARBA00062909"/>
    </source>
</evidence>
<evidence type="ECO:0000256" key="18">
    <source>
        <dbReference type="ARBA" id="ARBA00052597"/>
    </source>
</evidence>
<evidence type="ECO:0000256" key="2">
    <source>
        <dbReference type="ARBA" id="ARBA00004604"/>
    </source>
</evidence>
<evidence type="ECO:0000256" key="4">
    <source>
        <dbReference type="ARBA" id="ARBA00022723"/>
    </source>
</evidence>
<evidence type="ECO:0000256" key="23">
    <source>
        <dbReference type="ARBA" id="ARBA00066725"/>
    </source>
</evidence>
<evidence type="ECO:0000259" key="29">
    <source>
        <dbReference type="Pfam" id="PF13532"/>
    </source>
</evidence>
<evidence type="ECO:0000256" key="19">
    <source>
        <dbReference type="ARBA" id="ARBA00052627"/>
    </source>
</evidence>
<evidence type="ECO:0000256" key="15">
    <source>
        <dbReference type="ARBA" id="ARBA00051376"/>
    </source>
</evidence>
<keyword evidence="10" id="KW-0234">DNA repair</keyword>
<feature type="region of interest" description="Disordered" evidence="28">
    <location>
        <begin position="161"/>
        <end position="183"/>
    </location>
</feature>
<keyword evidence="9" id="KW-0408">Iron</keyword>
<evidence type="ECO:0000256" key="26">
    <source>
        <dbReference type="ARBA" id="ARBA00081727"/>
    </source>
</evidence>
<evidence type="ECO:0000256" key="27">
    <source>
        <dbReference type="PIRSR" id="PIRSR632852-1"/>
    </source>
</evidence>
<evidence type="ECO:0000256" key="24">
    <source>
        <dbReference type="ARBA" id="ARBA00072134"/>
    </source>
</evidence>
<evidence type="ECO:0000256" key="28">
    <source>
        <dbReference type="SAM" id="MobiDB-lite"/>
    </source>
</evidence>
<evidence type="ECO:0000256" key="6">
    <source>
        <dbReference type="ARBA" id="ARBA00022842"/>
    </source>
</evidence>
<comment type="catalytic activity">
    <reaction evidence="19">
        <text>a 1,N(6)-etheno-2'-deoxyadenosine in double-stranded DNA + 2-oxoglutarate + O2 + H2O = a 2'-deoxyadenosine in double-stranded DNA + glyoxal + succinate + CO2</text>
        <dbReference type="Rhea" id="RHEA:70463"/>
        <dbReference type="Rhea" id="RHEA-COMP:17897"/>
        <dbReference type="Rhea" id="RHEA-COMP:17903"/>
        <dbReference type="ChEBI" id="CHEBI:15377"/>
        <dbReference type="ChEBI" id="CHEBI:15379"/>
        <dbReference type="ChEBI" id="CHEBI:16526"/>
        <dbReference type="ChEBI" id="CHEBI:16810"/>
        <dbReference type="ChEBI" id="CHEBI:30031"/>
        <dbReference type="ChEBI" id="CHEBI:34779"/>
        <dbReference type="ChEBI" id="CHEBI:90615"/>
        <dbReference type="ChEBI" id="CHEBI:189583"/>
    </reaction>
    <physiologicalReaction direction="left-to-right" evidence="19">
        <dbReference type="Rhea" id="RHEA:70464"/>
    </physiologicalReaction>
</comment>
<keyword evidence="7" id="KW-0223">Dioxygenase</keyword>
<evidence type="ECO:0000256" key="11">
    <source>
        <dbReference type="ARBA" id="ARBA00023242"/>
    </source>
</evidence>
<dbReference type="GO" id="GO:0005730">
    <property type="term" value="C:nucleolus"/>
    <property type="evidence" value="ECO:0007669"/>
    <property type="project" value="UniProtKB-SubCell"/>
</dbReference>
<evidence type="ECO:0000256" key="16">
    <source>
        <dbReference type="ARBA" id="ARBA00051434"/>
    </source>
</evidence>
<evidence type="ECO:0000313" key="30">
    <source>
        <dbReference type="EMBL" id="KAJ8917631.1"/>
    </source>
</evidence>
<dbReference type="EC" id="1.14.11.33" evidence="23"/>
<dbReference type="PANTHER" id="PTHR31573:SF1">
    <property type="entry name" value="DNA OXIDATIVE DEMETHYLASE ALKBH2"/>
    <property type="match status" value="1"/>
</dbReference>
<evidence type="ECO:0000256" key="13">
    <source>
        <dbReference type="ARBA" id="ARBA00051165"/>
    </source>
</evidence>
<evidence type="ECO:0000256" key="10">
    <source>
        <dbReference type="ARBA" id="ARBA00023204"/>
    </source>
</evidence>
<protein>
    <recommendedName>
        <fullName evidence="24">DNA oxidative demethylase ALKBH2</fullName>
        <ecNumber evidence="23">1.14.11.33</ecNumber>
    </recommendedName>
    <alternativeName>
        <fullName evidence="25">Alkylated DNA repair protein alkB homolog 2</fullName>
    </alternativeName>
    <alternativeName>
        <fullName evidence="26">Alpha-ketoglutarate-dependent dioxygenase alkB homolog 2</fullName>
    </alternativeName>
</protein>
<evidence type="ECO:0000256" key="12">
    <source>
        <dbReference type="ARBA" id="ARBA00051010"/>
    </source>
</evidence>
<dbReference type="AlphaFoldDB" id="A0AAV8VUS3"/>
<feature type="domain" description="Alpha-ketoglutarate-dependent dioxygenase AlkB-like" evidence="29">
    <location>
        <begin position="38"/>
        <end position="164"/>
    </location>
</feature>
<keyword evidence="11" id="KW-0539">Nucleus</keyword>
<comment type="catalytic activity">
    <reaction evidence="18">
        <text>a 3,N(4)-etheno-2'-deoxycytidine in single-stranded DNA + 2-oxoglutarate + O2 + H2O = a 2'-deoxycytidine in single-stranded DNA + glyoxal + succinate + CO2</text>
        <dbReference type="Rhea" id="RHEA:70471"/>
        <dbReference type="Rhea" id="RHEA-COMP:12846"/>
        <dbReference type="Rhea" id="RHEA-COMP:17906"/>
        <dbReference type="ChEBI" id="CHEBI:15377"/>
        <dbReference type="ChEBI" id="CHEBI:15379"/>
        <dbReference type="ChEBI" id="CHEBI:16526"/>
        <dbReference type="ChEBI" id="CHEBI:16810"/>
        <dbReference type="ChEBI" id="CHEBI:30031"/>
        <dbReference type="ChEBI" id="CHEBI:34779"/>
        <dbReference type="ChEBI" id="CHEBI:85452"/>
        <dbReference type="ChEBI" id="CHEBI:189585"/>
    </reaction>
    <physiologicalReaction direction="left-to-right" evidence="18">
        <dbReference type="Rhea" id="RHEA:70472"/>
    </physiologicalReaction>
</comment>
<dbReference type="EMBL" id="JANEYG010000032">
    <property type="protein sequence ID" value="KAJ8917631.1"/>
    <property type="molecule type" value="Genomic_DNA"/>
</dbReference>
<keyword evidence="5" id="KW-0227">DNA damage</keyword>
<dbReference type="GO" id="GO:0035516">
    <property type="term" value="F:broad specificity oxidative DNA demethylase activity"/>
    <property type="evidence" value="ECO:0007669"/>
    <property type="project" value="UniProtKB-EC"/>
</dbReference>
<dbReference type="Proteomes" id="UP001159042">
    <property type="component" value="Unassembled WGS sequence"/>
</dbReference>
<comment type="catalytic activity">
    <reaction evidence="21">
        <text>a methylated nucleobase within DNA + 2-oxoglutarate + O2 = a nucleobase within DNA + formaldehyde + succinate + CO2</text>
        <dbReference type="Rhea" id="RHEA:30299"/>
        <dbReference type="Rhea" id="RHEA-COMP:12192"/>
        <dbReference type="Rhea" id="RHEA-COMP:12193"/>
        <dbReference type="ChEBI" id="CHEBI:15379"/>
        <dbReference type="ChEBI" id="CHEBI:16526"/>
        <dbReference type="ChEBI" id="CHEBI:16810"/>
        <dbReference type="ChEBI" id="CHEBI:16842"/>
        <dbReference type="ChEBI" id="CHEBI:30031"/>
        <dbReference type="ChEBI" id="CHEBI:32875"/>
        <dbReference type="ChEBI" id="CHEBI:64428"/>
        <dbReference type="EC" id="1.14.11.33"/>
    </reaction>
    <physiologicalReaction direction="left-to-right" evidence="21">
        <dbReference type="Rhea" id="RHEA:30300"/>
    </physiologicalReaction>
</comment>
<comment type="catalytic activity">
    <reaction evidence="13">
        <text>an N(3)-methyl-2'-deoxycytidine in single-stranded DNA + 2-oxoglutarate + O2 = a 2'-deoxycytidine in single-stranded DNA + formaldehyde + succinate + CO2 + H(+)</text>
        <dbReference type="Rhea" id="RHEA:70435"/>
        <dbReference type="Rhea" id="RHEA-COMP:12846"/>
        <dbReference type="Rhea" id="RHEA-COMP:17894"/>
        <dbReference type="ChEBI" id="CHEBI:15378"/>
        <dbReference type="ChEBI" id="CHEBI:15379"/>
        <dbReference type="ChEBI" id="CHEBI:16526"/>
        <dbReference type="ChEBI" id="CHEBI:16810"/>
        <dbReference type="ChEBI" id="CHEBI:16842"/>
        <dbReference type="ChEBI" id="CHEBI:30031"/>
        <dbReference type="ChEBI" id="CHEBI:85452"/>
        <dbReference type="ChEBI" id="CHEBI:139075"/>
    </reaction>
    <physiologicalReaction direction="left-to-right" evidence="13">
        <dbReference type="Rhea" id="RHEA:70436"/>
    </physiologicalReaction>
</comment>
<comment type="catalytic activity">
    <reaction evidence="16">
        <text>a 3,N(4)-etheno-2'-deoxycytidine in double-stranded DNA + 2-oxoglutarate + O2 + H2O = a 2'-deoxycytidine in double-stranded DNA + glyoxal + succinate + CO2</text>
        <dbReference type="Rhea" id="RHEA:70467"/>
        <dbReference type="Rhea" id="RHEA-COMP:17070"/>
        <dbReference type="Rhea" id="RHEA-COMP:17905"/>
        <dbReference type="ChEBI" id="CHEBI:15377"/>
        <dbReference type="ChEBI" id="CHEBI:15379"/>
        <dbReference type="ChEBI" id="CHEBI:16526"/>
        <dbReference type="ChEBI" id="CHEBI:16810"/>
        <dbReference type="ChEBI" id="CHEBI:30031"/>
        <dbReference type="ChEBI" id="CHEBI:34779"/>
        <dbReference type="ChEBI" id="CHEBI:85452"/>
        <dbReference type="ChEBI" id="CHEBI:189585"/>
    </reaction>
    <physiologicalReaction direction="left-to-right" evidence="16">
        <dbReference type="Rhea" id="RHEA:70468"/>
    </physiologicalReaction>
</comment>
<comment type="catalytic activity">
    <reaction evidence="20">
        <text>an N(1)-methyl-2'-deoxyadenosine in double-stranded DNA + 2-oxoglutarate + O2 = a 2'-deoxyadenosine in double-stranded DNA + formaldehyde + succinate + CO2 + H(+)</text>
        <dbReference type="Rhea" id="RHEA:70443"/>
        <dbReference type="Rhea" id="RHEA-COMP:14236"/>
        <dbReference type="Rhea" id="RHEA-COMP:17897"/>
        <dbReference type="ChEBI" id="CHEBI:15378"/>
        <dbReference type="ChEBI" id="CHEBI:15379"/>
        <dbReference type="ChEBI" id="CHEBI:16526"/>
        <dbReference type="ChEBI" id="CHEBI:16810"/>
        <dbReference type="ChEBI" id="CHEBI:16842"/>
        <dbReference type="ChEBI" id="CHEBI:30031"/>
        <dbReference type="ChEBI" id="CHEBI:90615"/>
        <dbReference type="ChEBI" id="CHEBI:139096"/>
    </reaction>
    <physiologicalReaction direction="left-to-right" evidence="20">
        <dbReference type="Rhea" id="RHEA:70444"/>
    </physiologicalReaction>
</comment>
<dbReference type="InterPro" id="IPR027450">
    <property type="entry name" value="AlkB-like"/>
</dbReference>
<comment type="caution">
    <text evidence="30">The sequence shown here is derived from an EMBL/GenBank/DDBJ whole genome shotgun (WGS) entry which is preliminary data.</text>
</comment>
<evidence type="ECO:0000256" key="7">
    <source>
        <dbReference type="ARBA" id="ARBA00022964"/>
    </source>
</evidence>
<comment type="catalytic activity">
    <reaction evidence="15">
        <text>an N(3)-methyl-2'-deoxycytidine in double-stranded DNA + 2-oxoglutarate + O2 = a 2'-deoxycytidine in double-stranded DNA + formaldehyde + succinate + CO2 + H(+)</text>
        <dbReference type="Rhea" id="RHEA:70439"/>
        <dbReference type="Rhea" id="RHEA-COMP:14237"/>
        <dbReference type="Rhea" id="RHEA-COMP:17070"/>
        <dbReference type="ChEBI" id="CHEBI:15378"/>
        <dbReference type="ChEBI" id="CHEBI:15379"/>
        <dbReference type="ChEBI" id="CHEBI:16526"/>
        <dbReference type="ChEBI" id="CHEBI:16810"/>
        <dbReference type="ChEBI" id="CHEBI:16842"/>
        <dbReference type="ChEBI" id="CHEBI:30031"/>
        <dbReference type="ChEBI" id="CHEBI:85452"/>
        <dbReference type="ChEBI" id="CHEBI:139075"/>
    </reaction>
    <physiologicalReaction direction="left-to-right" evidence="15">
        <dbReference type="Rhea" id="RHEA:70440"/>
    </physiologicalReaction>
</comment>
<dbReference type="PANTHER" id="PTHR31573">
    <property type="entry name" value="ALPHA-KETOGLUTARATE-DEPENDENT DIOXYGENASE ALKB HOMOLOG 2"/>
    <property type="match status" value="1"/>
</dbReference>
<keyword evidence="4" id="KW-0479">Metal-binding</keyword>
<dbReference type="Gene3D" id="2.60.120.590">
    <property type="entry name" value="Alpha-ketoglutarate-dependent dioxygenase AlkB-like"/>
    <property type="match status" value="1"/>
</dbReference>
<evidence type="ECO:0000256" key="25">
    <source>
        <dbReference type="ARBA" id="ARBA00077989"/>
    </source>
</evidence>
<dbReference type="FunFam" id="2.60.120.590:FF:000004">
    <property type="entry name" value="DNA oxidative demethylase ALKBH2"/>
    <property type="match status" value="1"/>
</dbReference>
<dbReference type="GO" id="GO:0008198">
    <property type="term" value="F:ferrous iron binding"/>
    <property type="evidence" value="ECO:0007669"/>
    <property type="project" value="TreeGrafter"/>
</dbReference>
<comment type="catalytic activity">
    <reaction evidence="14">
        <text>a 1,N(6)-etheno-2'-deoxyadenosine in single-stranded DNA + 2-oxoglutarate + O2 + H2O = a 2'-deoxyadenosine in single-stranded DNA + glyoxal + succinate + CO2</text>
        <dbReference type="Rhea" id="RHEA:70459"/>
        <dbReference type="Rhea" id="RHEA-COMP:17896"/>
        <dbReference type="Rhea" id="RHEA-COMP:17904"/>
        <dbReference type="ChEBI" id="CHEBI:15377"/>
        <dbReference type="ChEBI" id="CHEBI:15379"/>
        <dbReference type="ChEBI" id="CHEBI:16526"/>
        <dbReference type="ChEBI" id="CHEBI:16810"/>
        <dbReference type="ChEBI" id="CHEBI:30031"/>
        <dbReference type="ChEBI" id="CHEBI:34779"/>
        <dbReference type="ChEBI" id="CHEBI:90615"/>
        <dbReference type="ChEBI" id="CHEBI:189583"/>
    </reaction>
    <physiologicalReaction direction="left-to-right" evidence="14">
        <dbReference type="Rhea" id="RHEA:70460"/>
    </physiologicalReaction>
</comment>
<comment type="catalytic activity">
    <reaction evidence="12">
        <text>an N(1)-methyl-2'-deoxyadenosine in single-stranded DNA + 2-oxoglutarate + O2 = a 2'-deoxyadenosine in single-stranded DNA + formaldehyde + succinate + CO2 + H(+)</text>
        <dbReference type="Rhea" id="RHEA:70447"/>
        <dbReference type="Rhea" id="RHEA-COMP:17895"/>
        <dbReference type="Rhea" id="RHEA-COMP:17896"/>
        <dbReference type="ChEBI" id="CHEBI:15378"/>
        <dbReference type="ChEBI" id="CHEBI:15379"/>
        <dbReference type="ChEBI" id="CHEBI:16526"/>
        <dbReference type="ChEBI" id="CHEBI:16810"/>
        <dbReference type="ChEBI" id="CHEBI:16842"/>
        <dbReference type="ChEBI" id="CHEBI:30031"/>
        <dbReference type="ChEBI" id="CHEBI:90615"/>
        <dbReference type="ChEBI" id="CHEBI:139096"/>
    </reaction>
    <physiologicalReaction direction="left-to-right" evidence="12">
        <dbReference type="Rhea" id="RHEA:70448"/>
    </physiologicalReaction>
</comment>
<keyword evidence="8" id="KW-0560">Oxidoreductase</keyword>
<comment type="cofactor">
    <cofactor evidence="1">
        <name>Fe(2+)</name>
        <dbReference type="ChEBI" id="CHEBI:29033"/>
    </cofactor>
</comment>
<dbReference type="InterPro" id="IPR037151">
    <property type="entry name" value="AlkB-like_sf"/>
</dbReference>